<dbReference type="PROSITE" id="PS51379">
    <property type="entry name" value="4FE4S_FER_2"/>
    <property type="match status" value="1"/>
</dbReference>
<dbReference type="AlphaFoldDB" id="A0A450WF72"/>
<feature type="domain" description="4Fe-4S ferredoxin-type" evidence="4">
    <location>
        <begin position="9"/>
        <end position="38"/>
    </location>
</feature>
<dbReference type="InterPro" id="IPR007525">
    <property type="entry name" value="FrhB_FdhB_C"/>
</dbReference>
<dbReference type="InterPro" id="IPR007516">
    <property type="entry name" value="Co_F420_Hydgase/DH_bsu_N"/>
</dbReference>
<keyword evidence="2" id="KW-0408">Iron</keyword>
<dbReference type="SUPFAM" id="SSF54862">
    <property type="entry name" value="4Fe-4S ferredoxins"/>
    <property type="match status" value="1"/>
</dbReference>
<reference evidence="5" key="1">
    <citation type="submission" date="2019-02" db="EMBL/GenBank/DDBJ databases">
        <authorList>
            <person name="Gruber-Vodicka R. H."/>
            <person name="Seah K. B. B."/>
        </authorList>
    </citation>
    <scope>NUCLEOTIDE SEQUENCE</scope>
    <source>
        <strain evidence="5">BECK_S313</strain>
    </source>
</reference>
<dbReference type="GO" id="GO:0046872">
    <property type="term" value="F:metal ion binding"/>
    <property type="evidence" value="ECO:0007669"/>
    <property type="project" value="UniProtKB-KW"/>
</dbReference>
<dbReference type="Pfam" id="PF12838">
    <property type="entry name" value="Fer4_7"/>
    <property type="match status" value="1"/>
</dbReference>
<evidence type="ECO:0000256" key="2">
    <source>
        <dbReference type="ARBA" id="ARBA00023004"/>
    </source>
</evidence>
<dbReference type="GO" id="GO:0052592">
    <property type="term" value="F:oxidoreductase activity, acting on CH or CH2 groups, with an iron-sulfur protein as acceptor"/>
    <property type="evidence" value="ECO:0007669"/>
    <property type="project" value="TreeGrafter"/>
</dbReference>
<dbReference type="InterPro" id="IPR017896">
    <property type="entry name" value="4Fe4S_Fe-S-bd"/>
</dbReference>
<dbReference type="InterPro" id="IPR017900">
    <property type="entry name" value="4Fe4S_Fe_S_CS"/>
</dbReference>
<evidence type="ECO:0000256" key="1">
    <source>
        <dbReference type="ARBA" id="ARBA00022723"/>
    </source>
</evidence>
<dbReference type="Gene3D" id="3.30.70.20">
    <property type="match status" value="1"/>
</dbReference>
<organism evidence="5">
    <name type="scientific">Candidatus Kentrum sp. LPFa</name>
    <dbReference type="NCBI Taxonomy" id="2126335"/>
    <lineage>
        <taxon>Bacteria</taxon>
        <taxon>Pseudomonadati</taxon>
        <taxon>Pseudomonadota</taxon>
        <taxon>Gammaproteobacteria</taxon>
        <taxon>Candidatus Kentrum</taxon>
    </lineage>
</organism>
<sequence length="454" mass="52422">MENITHHSVAVITDNDLCVSCGACLHICPYGNIQMRISHHHGKWEPVIQKTDICDNRCNGKELCLSVCPSYDIDYIALAESDKNNLLGKIERVYTGFSRNKKIRFSSSSGGFIRELCAMLIDSGQIDGIISITHDEGLEYTPKIIREIGLMPDSIYHNVNFANAIDLLKKARGKYLLIALPCQMTSIELFTNKKKYRYLKEKIYAKVSLICGYQLDRTTVEAIDHYKHFDVKEITYRGNGRDLLINLRNKSKKLEYNAFYPKNLKEVIDDRMVFDNFLPQLGCLYCVDHIGYCADLVVGDAWLKKYRDDKVGVNIVISRTRKAEESIRQMTSFDFTEASHEDIVEAEGVNYGLGVLGEGLKEIRIKGNYFIPNKRRTRDSSRLIKYDLRAKDLIKIKIIKALLQKRRFRLARFLCMVLESRRILRYLFKRYPADGFFPPFDLVPFTTEEKDHST</sequence>
<keyword evidence="1" id="KW-0479">Metal-binding</keyword>
<protein>
    <submittedName>
        <fullName evidence="5">Coenzyme F420-reducing hydrogenase, beta subunit</fullName>
    </submittedName>
</protein>
<dbReference type="EMBL" id="CAADFK010000081">
    <property type="protein sequence ID" value="VFK15611.1"/>
    <property type="molecule type" value="Genomic_DNA"/>
</dbReference>
<dbReference type="PANTHER" id="PTHR31332">
    <property type="entry name" value="7-HYDROXYMETHYL CHLOROPHYLL A REDUCTASE, CHLOROPLASTIC"/>
    <property type="match status" value="1"/>
</dbReference>
<name>A0A450WF72_9GAMM</name>
<dbReference type="PANTHER" id="PTHR31332:SF0">
    <property type="entry name" value="7-HYDROXYMETHYL CHLOROPHYLL A REDUCTASE, CHLOROPLASTIC"/>
    <property type="match status" value="1"/>
</dbReference>
<dbReference type="Pfam" id="PF04422">
    <property type="entry name" value="FrhB_FdhB_N"/>
    <property type="match status" value="1"/>
</dbReference>
<dbReference type="GO" id="GO:0051536">
    <property type="term" value="F:iron-sulfur cluster binding"/>
    <property type="evidence" value="ECO:0007669"/>
    <property type="project" value="UniProtKB-KW"/>
</dbReference>
<proteinExistence type="predicted"/>
<gene>
    <name evidence="5" type="ORF">BECKLPF1236B_GA0070989_10813</name>
</gene>
<evidence type="ECO:0000259" key="4">
    <source>
        <dbReference type="PROSITE" id="PS51379"/>
    </source>
</evidence>
<evidence type="ECO:0000313" key="5">
    <source>
        <dbReference type="EMBL" id="VFK15611.1"/>
    </source>
</evidence>
<keyword evidence="3" id="KW-0411">Iron-sulfur</keyword>
<dbReference type="Pfam" id="PF04432">
    <property type="entry name" value="FrhB_FdhB_C"/>
    <property type="match status" value="1"/>
</dbReference>
<dbReference type="InterPro" id="IPR045220">
    <property type="entry name" value="FRHB/FDHB/HCAR-like"/>
</dbReference>
<evidence type="ECO:0000256" key="3">
    <source>
        <dbReference type="ARBA" id="ARBA00023014"/>
    </source>
</evidence>
<accession>A0A450WF72</accession>
<dbReference type="PROSITE" id="PS00198">
    <property type="entry name" value="4FE4S_FER_1"/>
    <property type="match status" value="1"/>
</dbReference>